<accession>A0A5C6C120</accession>
<protein>
    <submittedName>
        <fullName evidence="1">Uncharacterized protein</fullName>
    </submittedName>
</protein>
<proteinExistence type="predicted"/>
<sequence>MLDIGAAPRKTFPCTTEHASVGYAIVGALTTHYRVALGRDERIQERQHVLSILIGQLQESVAGAC</sequence>
<dbReference type="EMBL" id="SJPU01000002">
    <property type="protein sequence ID" value="TWU16549.1"/>
    <property type="molecule type" value="Genomic_DNA"/>
</dbReference>
<comment type="caution">
    <text evidence="1">The sequence shown here is derived from an EMBL/GenBank/DDBJ whole genome shotgun (WGS) entry which is preliminary data.</text>
</comment>
<organism evidence="1 2">
    <name type="scientific">Allorhodopirellula heiligendammensis</name>
    <dbReference type="NCBI Taxonomy" id="2714739"/>
    <lineage>
        <taxon>Bacteria</taxon>
        <taxon>Pseudomonadati</taxon>
        <taxon>Planctomycetota</taxon>
        <taxon>Planctomycetia</taxon>
        <taxon>Pirellulales</taxon>
        <taxon>Pirellulaceae</taxon>
        <taxon>Allorhodopirellula</taxon>
    </lineage>
</organism>
<name>A0A5C6C120_9BACT</name>
<dbReference type="AlphaFoldDB" id="A0A5C6C120"/>
<dbReference type="Proteomes" id="UP000319908">
    <property type="component" value="Unassembled WGS sequence"/>
</dbReference>
<evidence type="ECO:0000313" key="1">
    <source>
        <dbReference type="EMBL" id="TWU16549.1"/>
    </source>
</evidence>
<keyword evidence="2" id="KW-1185">Reference proteome</keyword>
<gene>
    <name evidence="1" type="ORF">Poly21_37540</name>
</gene>
<evidence type="ECO:0000313" key="2">
    <source>
        <dbReference type="Proteomes" id="UP000319908"/>
    </source>
</evidence>
<reference evidence="1 2" key="1">
    <citation type="journal article" date="2020" name="Antonie Van Leeuwenhoek">
        <title>Rhodopirellula heiligendammensis sp. nov., Rhodopirellula pilleata sp. nov., and Rhodopirellula solitaria sp. nov. isolated from natural or artificial marine surfaces in Northern Germany and California, USA, and emended description of the genus Rhodopirellula.</title>
        <authorList>
            <person name="Kallscheuer N."/>
            <person name="Wiegand S."/>
            <person name="Jogler M."/>
            <person name="Boedeker C."/>
            <person name="Peeters S.H."/>
            <person name="Rast P."/>
            <person name="Heuer A."/>
            <person name="Jetten M.S.M."/>
            <person name="Rohde M."/>
            <person name="Jogler C."/>
        </authorList>
    </citation>
    <scope>NUCLEOTIDE SEQUENCE [LARGE SCALE GENOMIC DNA]</scope>
    <source>
        <strain evidence="1 2">Poly21</strain>
    </source>
</reference>